<dbReference type="Gene3D" id="1.20.1560.10">
    <property type="entry name" value="ABC transporter type 1, transmembrane domain"/>
    <property type="match status" value="1"/>
</dbReference>
<dbReference type="Proteomes" id="UP000019471">
    <property type="component" value="Unassembled WGS sequence"/>
</dbReference>
<dbReference type="Gene3D" id="3.40.50.300">
    <property type="entry name" value="P-loop containing nucleotide triphosphate hydrolases"/>
    <property type="match status" value="1"/>
</dbReference>
<dbReference type="eggNOG" id="KOG0056">
    <property type="taxonomic scope" value="Eukaryota"/>
</dbReference>
<dbReference type="GeneID" id="19197342"/>
<dbReference type="Pfam" id="PF00005">
    <property type="entry name" value="ABC_tran"/>
    <property type="match status" value="1"/>
</dbReference>
<evidence type="ECO:0000256" key="5">
    <source>
        <dbReference type="SAM" id="SignalP"/>
    </source>
</evidence>
<keyword evidence="2" id="KW-0812">Transmembrane</keyword>
<proteinExistence type="predicted"/>
<dbReference type="PANTHER" id="PTHR24221">
    <property type="entry name" value="ATP-BINDING CASSETTE SUB-FAMILY B"/>
    <property type="match status" value="1"/>
</dbReference>
<dbReference type="GO" id="GO:0016887">
    <property type="term" value="F:ATP hydrolysis activity"/>
    <property type="evidence" value="ECO:0007669"/>
    <property type="project" value="InterPro"/>
</dbReference>
<comment type="subcellular location">
    <subcellularLocation>
        <location evidence="1">Membrane</location>
        <topology evidence="1">Multi-pass membrane protein</topology>
    </subcellularLocation>
</comment>
<comment type="caution">
    <text evidence="7">The sequence shown here is derived from an EMBL/GenBank/DDBJ whole genome shotgun (WGS) entry which is preliminary data.</text>
</comment>
<keyword evidence="5" id="KW-0732">Signal</keyword>
<keyword evidence="8" id="KW-1185">Reference proteome</keyword>
<evidence type="ECO:0000313" key="7">
    <source>
        <dbReference type="EMBL" id="EXJ56200.1"/>
    </source>
</evidence>
<dbReference type="SUPFAM" id="SSF52540">
    <property type="entry name" value="P-loop containing nucleoside triphosphate hydrolases"/>
    <property type="match status" value="1"/>
</dbReference>
<dbReference type="OrthoDB" id="4161646at2759"/>
<dbReference type="InterPro" id="IPR003439">
    <property type="entry name" value="ABC_transporter-like_ATP-bd"/>
</dbReference>
<dbReference type="EMBL" id="AMGX01000036">
    <property type="protein sequence ID" value="EXJ56200.1"/>
    <property type="molecule type" value="Genomic_DNA"/>
</dbReference>
<evidence type="ECO:0000256" key="4">
    <source>
        <dbReference type="ARBA" id="ARBA00023136"/>
    </source>
</evidence>
<keyword evidence="3" id="KW-1133">Transmembrane helix</keyword>
<dbReference type="InterPro" id="IPR039421">
    <property type="entry name" value="Type_1_exporter"/>
</dbReference>
<evidence type="ECO:0000256" key="3">
    <source>
        <dbReference type="ARBA" id="ARBA00022989"/>
    </source>
</evidence>
<feature type="domain" description="ABC transmembrane type-1" evidence="6">
    <location>
        <begin position="1"/>
        <end position="140"/>
    </location>
</feature>
<dbReference type="PANTHER" id="PTHR24221:SF503">
    <property type="entry name" value="MITOCHONDRIAL POTASSIUM CHANNEL ATP-BINDING SUBUNIT"/>
    <property type="match status" value="1"/>
</dbReference>
<evidence type="ECO:0000256" key="1">
    <source>
        <dbReference type="ARBA" id="ARBA00004141"/>
    </source>
</evidence>
<dbReference type="InterPro" id="IPR027417">
    <property type="entry name" value="P-loop_NTPase"/>
</dbReference>
<keyword evidence="4" id="KW-0472">Membrane</keyword>
<dbReference type="AlphaFoldDB" id="W9VT37"/>
<dbReference type="GO" id="GO:0005524">
    <property type="term" value="F:ATP binding"/>
    <property type="evidence" value="ECO:0007669"/>
    <property type="project" value="InterPro"/>
</dbReference>
<reference evidence="7 8" key="1">
    <citation type="submission" date="2013-03" db="EMBL/GenBank/DDBJ databases">
        <title>The Genome Sequence of Cladophialophora psammophila CBS 110553.</title>
        <authorList>
            <consortium name="The Broad Institute Genomics Platform"/>
            <person name="Cuomo C."/>
            <person name="de Hoog S."/>
            <person name="Gorbushina A."/>
            <person name="Walker B."/>
            <person name="Young S.K."/>
            <person name="Zeng Q."/>
            <person name="Gargeya S."/>
            <person name="Fitzgerald M."/>
            <person name="Haas B."/>
            <person name="Abouelleil A."/>
            <person name="Allen A.W."/>
            <person name="Alvarado L."/>
            <person name="Arachchi H.M."/>
            <person name="Berlin A.M."/>
            <person name="Chapman S.B."/>
            <person name="Gainer-Dewar J."/>
            <person name="Goldberg J."/>
            <person name="Griggs A."/>
            <person name="Gujja S."/>
            <person name="Hansen M."/>
            <person name="Howarth C."/>
            <person name="Imamovic A."/>
            <person name="Ireland A."/>
            <person name="Larimer J."/>
            <person name="McCowan C."/>
            <person name="Murphy C."/>
            <person name="Pearson M."/>
            <person name="Poon T.W."/>
            <person name="Priest M."/>
            <person name="Roberts A."/>
            <person name="Saif S."/>
            <person name="Shea T."/>
            <person name="Sisk P."/>
            <person name="Sykes S."/>
            <person name="Wortman J."/>
            <person name="Nusbaum C."/>
            <person name="Birren B."/>
        </authorList>
    </citation>
    <scope>NUCLEOTIDE SEQUENCE [LARGE SCALE GENOMIC DNA]</scope>
    <source>
        <strain evidence="7 8">CBS 110553</strain>
    </source>
</reference>
<protein>
    <recommendedName>
        <fullName evidence="6">ABC transmembrane type-1 domain-containing protein</fullName>
    </recommendedName>
</protein>
<sequence>MLLLITFYLSVAYYGAHWVSRSLRDYSRCHEESTHNFQESMQNRPIISCFNRSDDEISRFSRALGSYLNTQLRCHDRFYLITNTLRILLEVALGAVVSTLARGIIRGTASPATFIVLVTYWNSISGNLTGLTESLKRLRAILISAEKLLRILYTQLTVIDGSKQLRTHSGHILFEDVSFSYKGQAGEDLASRVRNITFKVPDGSTVALVGESGSGKSTLANLLSRGDDVDKGAIKIDDQDIKDVTLSSLRDVVGIVHQDHFIFDRSIIDNVRFGRPDATDDEVKEVCKAIGLHDMIMKFEEKYEKRVGERVNGLSGGQK</sequence>
<dbReference type="InterPro" id="IPR011527">
    <property type="entry name" value="ABC1_TM_dom"/>
</dbReference>
<dbReference type="InterPro" id="IPR036640">
    <property type="entry name" value="ABC1_TM_sf"/>
</dbReference>
<dbReference type="HOGENOM" id="CLU_000604_84_3_1"/>
<dbReference type="GO" id="GO:0016020">
    <property type="term" value="C:membrane"/>
    <property type="evidence" value="ECO:0007669"/>
    <property type="project" value="UniProtKB-SubCell"/>
</dbReference>
<feature type="chain" id="PRO_5004934141" description="ABC transmembrane type-1 domain-containing protein" evidence="5">
    <location>
        <begin position="17"/>
        <end position="319"/>
    </location>
</feature>
<dbReference type="STRING" id="1182543.W9VT37"/>
<dbReference type="PROSITE" id="PS50929">
    <property type="entry name" value="ABC_TM1F"/>
    <property type="match status" value="1"/>
</dbReference>
<gene>
    <name evidence="7" type="ORF">A1O5_12656</name>
</gene>
<dbReference type="RefSeq" id="XP_007751415.1">
    <property type="nucleotide sequence ID" value="XM_007753225.1"/>
</dbReference>
<evidence type="ECO:0000256" key="2">
    <source>
        <dbReference type="ARBA" id="ARBA00022692"/>
    </source>
</evidence>
<feature type="signal peptide" evidence="5">
    <location>
        <begin position="1"/>
        <end position="16"/>
    </location>
</feature>
<organism evidence="7 8">
    <name type="scientific">Cladophialophora psammophila CBS 110553</name>
    <dbReference type="NCBI Taxonomy" id="1182543"/>
    <lineage>
        <taxon>Eukaryota</taxon>
        <taxon>Fungi</taxon>
        <taxon>Dikarya</taxon>
        <taxon>Ascomycota</taxon>
        <taxon>Pezizomycotina</taxon>
        <taxon>Eurotiomycetes</taxon>
        <taxon>Chaetothyriomycetidae</taxon>
        <taxon>Chaetothyriales</taxon>
        <taxon>Herpotrichiellaceae</taxon>
        <taxon>Cladophialophora</taxon>
    </lineage>
</organism>
<accession>W9VT37</accession>
<dbReference type="GO" id="GO:0140359">
    <property type="term" value="F:ABC-type transporter activity"/>
    <property type="evidence" value="ECO:0007669"/>
    <property type="project" value="InterPro"/>
</dbReference>
<evidence type="ECO:0000259" key="6">
    <source>
        <dbReference type="PROSITE" id="PS50929"/>
    </source>
</evidence>
<name>W9VT37_9EURO</name>
<evidence type="ECO:0000313" key="8">
    <source>
        <dbReference type="Proteomes" id="UP000019471"/>
    </source>
</evidence>
<dbReference type="SUPFAM" id="SSF90123">
    <property type="entry name" value="ABC transporter transmembrane region"/>
    <property type="match status" value="1"/>
</dbReference>